<keyword evidence="2" id="KW-0812">Transmembrane</keyword>
<comment type="caution">
    <text evidence="3">The sequence shown here is derived from an EMBL/GenBank/DDBJ whole genome shotgun (WGS) entry which is preliminary data.</text>
</comment>
<keyword evidence="2" id="KW-0472">Membrane</keyword>
<dbReference type="OrthoDB" id="430637at2759"/>
<name>A0A139XLZ8_TOXGO</name>
<dbReference type="VEuPathDB" id="ToxoDB:TGARI_242080"/>
<evidence type="ECO:0000313" key="3">
    <source>
        <dbReference type="EMBL" id="KYF39806.1"/>
    </source>
</evidence>
<protein>
    <submittedName>
        <fullName evidence="3">SNARE region anchored in the vesicle membrane carboxy-terminal protein</fullName>
    </submittedName>
</protein>
<dbReference type="Gene3D" id="1.20.5.110">
    <property type="match status" value="1"/>
</dbReference>
<dbReference type="CDD" id="cd15862">
    <property type="entry name" value="SNARE_Vti1"/>
    <property type="match status" value="1"/>
</dbReference>
<reference evidence="3 4" key="1">
    <citation type="journal article" date="2016" name="Nat. Commun.">
        <title>Local admixture of amplified and diversified secreted pathogenesis determinants shapes mosaic Toxoplasma gondii genomes.</title>
        <authorList>
            <person name="Lorenzi H."/>
            <person name="Khan A."/>
            <person name="Behnke M.S."/>
            <person name="Namasivayam S."/>
            <person name="Swapna L.S."/>
            <person name="Hadjithomas M."/>
            <person name="Karamycheva S."/>
            <person name="Pinney D."/>
            <person name="Brunk B.P."/>
            <person name="Ajioka J.W."/>
            <person name="Ajzenberg D."/>
            <person name="Boothroyd J.C."/>
            <person name="Boyle J.P."/>
            <person name="Darde M.L."/>
            <person name="Diaz-Miranda M.A."/>
            <person name="Dubey J.P."/>
            <person name="Fritz H.M."/>
            <person name="Gennari S.M."/>
            <person name="Gregory B.D."/>
            <person name="Kim K."/>
            <person name="Saeij J.P."/>
            <person name="Su C."/>
            <person name="White M.W."/>
            <person name="Zhu X.Q."/>
            <person name="Howe D.K."/>
            <person name="Rosenthal B.M."/>
            <person name="Grigg M.E."/>
            <person name="Parkinson J."/>
            <person name="Liu L."/>
            <person name="Kissinger J.C."/>
            <person name="Roos D.S."/>
            <person name="Sibley L.D."/>
        </authorList>
    </citation>
    <scope>NUCLEOTIDE SEQUENCE [LARGE SCALE GENOMIC DNA]</scope>
    <source>
        <strain evidence="3 4">ARI</strain>
    </source>
</reference>
<dbReference type="SUPFAM" id="SSF58038">
    <property type="entry name" value="SNARE fusion complex"/>
    <property type="match status" value="1"/>
</dbReference>
<dbReference type="Pfam" id="PF12352">
    <property type="entry name" value="V-SNARE_C"/>
    <property type="match status" value="1"/>
</dbReference>
<keyword evidence="2" id="KW-1133">Transmembrane helix</keyword>
<evidence type="ECO:0000313" key="4">
    <source>
        <dbReference type="Proteomes" id="UP000074247"/>
    </source>
</evidence>
<dbReference type="AlphaFoldDB" id="A0A139XLZ8"/>
<feature type="region of interest" description="Disordered" evidence="1">
    <location>
        <begin position="67"/>
        <end position="89"/>
    </location>
</feature>
<feature type="transmembrane region" description="Helical" evidence="2">
    <location>
        <begin position="169"/>
        <end position="191"/>
    </location>
</feature>
<proteinExistence type="predicted"/>
<evidence type="ECO:0000256" key="1">
    <source>
        <dbReference type="SAM" id="MobiDB-lite"/>
    </source>
</evidence>
<organism evidence="3 4">
    <name type="scientific">Toxoplasma gondii ARI</name>
    <dbReference type="NCBI Taxonomy" id="1074872"/>
    <lineage>
        <taxon>Eukaryota</taxon>
        <taxon>Sar</taxon>
        <taxon>Alveolata</taxon>
        <taxon>Apicomplexa</taxon>
        <taxon>Conoidasida</taxon>
        <taxon>Coccidia</taxon>
        <taxon>Eucoccidiorida</taxon>
        <taxon>Eimeriorina</taxon>
        <taxon>Sarcocystidae</taxon>
        <taxon>Toxoplasma</taxon>
    </lineage>
</organism>
<evidence type="ECO:0000256" key="2">
    <source>
        <dbReference type="SAM" id="Phobius"/>
    </source>
</evidence>
<sequence length="197" mass="21630">MQLQRTWKLGPKLVKAPTLVSSSWRQKPELLQILRPFSKRFEGTSQISNRPAPYSLASCNSGSGSSCCKVRAHEEDRTPSGQGGNHSFDADDADEKALAVHHAGGTLLGESNRLAVESEHVGLAVMGQLRTQRESLISSRSLAQKTFGELQDSRSLLTAMLRQSLFSKLILVAIIVFLSLAIVCVLIHRLLRLVRDV</sequence>
<accession>A0A139XLZ8</accession>
<dbReference type="EMBL" id="AGQS02005643">
    <property type="protein sequence ID" value="KYF39806.1"/>
    <property type="molecule type" value="Genomic_DNA"/>
</dbReference>
<gene>
    <name evidence="3" type="ORF">TGARI_242080</name>
</gene>
<dbReference type="Proteomes" id="UP000074247">
    <property type="component" value="Unassembled WGS sequence"/>
</dbReference>